<dbReference type="AlphaFoldDB" id="A0A284QK11"/>
<protein>
    <submittedName>
        <fullName evidence="1">Uncharacterized protein</fullName>
    </submittedName>
</protein>
<dbReference type="Proteomes" id="UP000219338">
    <property type="component" value="Unassembled WGS sequence"/>
</dbReference>
<reference evidence="2" key="1">
    <citation type="journal article" date="2017" name="Nat. Ecol. Evol.">
        <title>Genome expansion and lineage-specific genetic innovations in the forest pathogenic fungi Armillaria.</title>
        <authorList>
            <person name="Sipos G."/>
            <person name="Prasanna A.N."/>
            <person name="Walter M.C."/>
            <person name="O'Connor E."/>
            <person name="Balint B."/>
            <person name="Krizsan K."/>
            <person name="Kiss B."/>
            <person name="Hess J."/>
            <person name="Varga T."/>
            <person name="Slot J."/>
            <person name="Riley R."/>
            <person name="Boka B."/>
            <person name="Rigling D."/>
            <person name="Barry K."/>
            <person name="Lee J."/>
            <person name="Mihaltcheva S."/>
            <person name="LaButti K."/>
            <person name="Lipzen A."/>
            <person name="Waldron R."/>
            <person name="Moloney N.M."/>
            <person name="Sperisen C."/>
            <person name="Kredics L."/>
            <person name="Vagvoelgyi C."/>
            <person name="Patrignani A."/>
            <person name="Fitzpatrick D."/>
            <person name="Nagy I."/>
            <person name="Doyle S."/>
            <person name="Anderson J.B."/>
            <person name="Grigoriev I.V."/>
            <person name="Gueldener U."/>
            <person name="Muensterkoetter M."/>
            <person name="Nagy L.G."/>
        </authorList>
    </citation>
    <scope>NUCLEOTIDE SEQUENCE [LARGE SCALE GENOMIC DNA]</scope>
    <source>
        <strain evidence="2">C18/9</strain>
    </source>
</reference>
<sequence>MEISPLVSVPNESEGRIVIVMYTSSTNCFRMDALWIPWTYTVTRIHARRLFSHINIKLRVSKRLLAIGVGLLVRCLYLLGANYHRSSDSSPLREELYSLGRTISVVHGRVRGSVVEFLQAAVQ</sequence>
<gene>
    <name evidence="1" type="ORF">ARMOST_00042</name>
</gene>
<keyword evidence="2" id="KW-1185">Reference proteome</keyword>
<name>A0A284QK11_ARMOS</name>
<organism evidence="1 2">
    <name type="scientific">Armillaria ostoyae</name>
    <name type="common">Armillaria root rot fungus</name>
    <dbReference type="NCBI Taxonomy" id="47428"/>
    <lineage>
        <taxon>Eukaryota</taxon>
        <taxon>Fungi</taxon>
        <taxon>Dikarya</taxon>
        <taxon>Basidiomycota</taxon>
        <taxon>Agaricomycotina</taxon>
        <taxon>Agaricomycetes</taxon>
        <taxon>Agaricomycetidae</taxon>
        <taxon>Agaricales</taxon>
        <taxon>Marasmiineae</taxon>
        <taxon>Physalacriaceae</taxon>
        <taxon>Armillaria</taxon>
    </lineage>
</organism>
<evidence type="ECO:0000313" key="1">
    <source>
        <dbReference type="EMBL" id="SJK96796.1"/>
    </source>
</evidence>
<proteinExistence type="predicted"/>
<evidence type="ECO:0000313" key="2">
    <source>
        <dbReference type="Proteomes" id="UP000219338"/>
    </source>
</evidence>
<accession>A0A284QK11</accession>
<dbReference type="EMBL" id="FUEG01000001">
    <property type="protein sequence ID" value="SJK96796.1"/>
    <property type="molecule type" value="Genomic_DNA"/>
</dbReference>